<dbReference type="AlphaFoldDB" id="E4U4M0"/>
<accession>E4U4M0</accession>
<protein>
    <submittedName>
        <fullName evidence="3">Histidine triad (HIT) protein</fullName>
    </submittedName>
</protein>
<dbReference type="GO" id="GO:0009117">
    <property type="term" value="P:nucleotide metabolic process"/>
    <property type="evidence" value="ECO:0007669"/>
    <property type="project" value="TreeGrafter"/>
</dbReference>
<feature type="domain" description="HIT" evidence="2">
    <location>
        <begin position="48"/>
        <end position="118"/>
    </location>
</feature>
<evidence type="ECO:0000313" key="4">
    <source>
        <dbReference type="Proteomes" id="UP000008722"/>
    </source>
</evidence>
<dbReference type="KEGG" id="opr:Ocepr_1560"/>
<evidence type="ECO:0000313" key="3">
    <source>
        <dbReference type="EMBL" id="ADR37013.1"/>
    </source>
</evidence>
<dbReference type="Pfam" id="PF01230">
    <property type="entry name" value="HIT"/>
    <property type="match status" value="1"/>
</dbReference>
<dbReference type="eggNOG" id="COG0537">
    <property type="taxonomic scope" value="Bacteria"/>
</dbReference>
<evidence type="ECO:0000259" key="2">
    <source>
        <dbReference type="PROSITE" id="PS51084"/>
    </source>
</evidence>
<dbReference type="PROSITE" id="PS51084">
    <property type="entry name" value="HIT_2"/>
    <property type="match status" value="1"/>
</dbReference>
<sequence>MIQYDPDCFICRKHRKEIHIPGGAIYEDDLVYIGHAQIREGQATAYLGYLMVEPKRHVPGVAELTDVEAQAIGLMVARLSKVLKASEKAEHVYVFVLGDFVHHLHVHVVPRYPGAPREYWGIHVDEWPGAPRGGAEEIDALCMRLREKLKNE</sequence>
<dbReference type="SUPFAM" id="SSF54197">
    <property type="entry name" value="HIT-like"/>
    <property type="match status" value="1"/>
</dbReference>
<dbReference type="EMBL" id="CP002361">
    <property type="protein sequence ID" value="ADR37013.1"/>
    <property type="molecule type" value="Genomic_DNA"/>
</dbReference>
<dbReference type="STRING" id="670487.Ocepr_1560"/>
<evidence type="ECO:0000256" key="1">
    <source>
        <dbReference type="PROSITE-ProRule" id="PRU00464"/>
    </source>
</evidence>
<proteinExistence type="predicted"/>
<dbReference type="HOGENOM" id="CLU_126420_0_0_0"/>
<feature type="short sequence motif" description="Histidine triad motif" evidence="1">
    <location>
        <begin position="103"/>
        <end position="107"/>
    </location>
</feature>
<dbReference type="InterPro" id="IPR011146">
    <property type="entry name" value="HIT-like"/>
</dbReference>
<dbReference type="InterPro" id="IPR001310">
    <property type="entry name" value="Histidine_triad_HIT"/>
</dbReference>
<dbReference type="InterPro" id="IPR036265">
    <property type="entry name" value="HIT-like_sf"/>
</dbReference>
<gene>
    <name evidence="3" type="ordered locus">Ocepr_1560</name>
</gene>
<dbReference type="PANTHER" id="PTHR46648:SF1">
    <property type="entry name" value="ADENOSINE 5'-MONOPHOSPHORAMIDASE HNT1"/>
    <property type="match status" value="1"/>
</dbReference>
<name>E4U4M0_OCEP5</name>
<reference evidence="3 4" key="2">
    <citation type="journal article" date="2011" name="Stand. Genomic Sci.">
        <title>Complete genome sequence of Oceanithermus profundus type strain (506).</title>
        <authorList>
            <person name="Pati A."/>
            <person name="Zhang X."/>
            <person name="Lapidus A."/>
            <person name="Nolan M."/>
            <person name="Lucas S."/>
            <person name="Del Rio T.G."/>
            <person name="Tice H."/>
            <person name="Cheng J.F."/>
            <person name="Tapia R."/>
            <person name="Han C."/>
            <person name="Goodwin L."/>
            <person name="Pitluck S."/>
            <person name="Liolios K."/>
            <person name="Pagani I."/>
            <person name="Ivanova N."/>
            <person name="Mavromatis K."/>
            <person name="Chen A."/>
            <person name="Palaniappan K."/>
            <person name="Hauser L."/>
            <person name="Jeffries C.D."/>
            <person name="Brambilla E.M."/>
            <person name="Rohl A."/>
            <person name="Mwirichia R."/>
            <person name="Rohde M."/>
            <person name="Tindall B.J."/>
            <person name="Sikorski J."/>
            <person name="Wirth R."/>
            <person name="Goker M."/>
            <person name="Woyke T."/>
            <person name="Detter J.C."/>
            <person name="Bristow J."/>
            <person name="Eisen J.A."/>
            <person name="Markowitz V."/>
            <person name="Hugenholtz P."/>
            <person name="Kyrpides N.C."/>
            <person name="Klenk H.P."/>
            <person name="Land M."/>
        </authorList>
    </citation>
    <scope>NUCLEOTIDE SEQUENCE [LARGE SCALE GENOMIC DNA]</scope>
    <source>
        <strain evidence="4">DSM 14977 / NBRC 100410 / VKM B-2274 / 506</strain>
    </source>
</reference>
<dbReference type="Gene3D" id="3.30.428.10">
    <property type="entry name" value="HIT-like"/>
    <property type="match status" value="1"/>
</dbReference>
<dbReference type="PANTHER" id="PTHR46648">
    <property type="entry name" value="HIT FAMILY PROTEIN 1"/>
    <property type="match status" value="1"/>
</dbReference>
<dbReference type="GO" id="GO:0003824">
    <property type="term" value="F:catalytic activity"/>
    <property type="evidence" value="ECO:0007669"/>
    <property type="project" value="InterPro"/>
</dbReference>
<reference evidence="4" key="1">
    <citation type="submission" date="2010-11" db="EMBL/GenBank/DDBJ databases">
        <title>The complete sequence of chromosome of Oceanithermus profundus DSM 14977.</title>
        <authorList>
            <consortium name="US DOE Joint Genome Institute (JGI-PGF)"/>
            <person name="Lucas S."/>
            <person name="Copeland A."/>
            <person name="Lapidus A."/>
            <person name="Bruce D."/>
            <person name="Goodwin L."/>
            <person name="Pitluck S."/>
            <person name="Kyrpides N."/>
            <person name="Mavromatis K."/>
            <person name="Pagani I."/>
            <person name="Ivanova N."/>
            <person name="Zhang X."/>
            <person name="Brettin T."/>
            <person name="Detter J.C."/>
            <person name="Tapia R."/>
            <person name="Han C."/>
            <person name="Land M."/>
            <person name="Hauser L."/>
            <person name="Markowitz V."/>
            <person name="Cheng J.-F."/>
            <person name="Hugenholtz P."/>
            <person name="Woyke T."/>
            <person name="Wu D."/>
            <person name="Tindall B."/>
            <person name="Faehnrich R."/>
            <person name="Brambilla E."/>
            <person name="Klenk H.-P."/>
            <person name="Eisen J.A."/>
        </authorList>
    </citation>
    <scope>NUCLEOTIDE SEQUENCE [LARGE SCALE GENOMIC DNA]</scope>
    <source>
        <strain evidence="4">DSM 14977 / NBRC 100410 / VKM B-2274 / 506</strain>
    </source>
</reference>
<dbReference type="Proteomes" id="UP000008722">
    <property type="component" value="Chromosome"/>
</dbReference>
<organism evidence="3 4">
    <name type="scientific">Oceanithermus profundus (strain DSM 14977 / NBRC 100410 / VKM B-2274 / 506)</name>
    <dbReference type="NCBI Taxonomy" id="670487"/>
    <lineage>
        <taxon>Bacteria</taxon>
        <taxon>Thermotogati</taxon>
        <taxon>Deinococcota</taxon>
        <taxon>Deinococci</taxon>
        <taxon>Thermales</taxon>
        <taxon>Thermaceae</taxon>
        <taxon>Oceanithermus</taxon>
    </lineage>
</organism>
<keyword evidence="4" id="KW-1185">Reference proteome</keyword>